<dbReference type="GO" id="GO:0000156">
    <property type="term" value="F:phosphorelay response regulator activity"/>
    <property type="evidence" value="ECO:0007669"/>
    <property type="project" value="InterPro"/>
</dbReference>
<feature type="domain" description="HTH LytTR-type" evidence="1">
    <location>
        <begin position="127"/>
        <end position="226"/>
    </location>
</feature>
<reference evidence="2 3" key="1">
    <citation type="submission" date="2016-11" db="EMBL/GenBank/DDBJ databases">
        <authorList>
            <person name="Jaros S."/>
            <person name="Januszkiewicz K."/>
            <person name="Wedrychowicz H."/>
        </authorList>
    </citation>
    <scope>NUCLEOTIDE SEQUENCE [LARGE SCALE GENOMIC DNA]</scope>
    <source>
        <strain evidence="2 3">DSM 17477</strain>
    </source>
</reference>
<dbReference type="Gene3D" id="2.40.50.1020">
    <property type="entry name" value="LytTr DNA-binding domain"/>
    <property type="match status" value="1"/>
</dbReference>
<dbReference type="PANTHER" id="PTHR37299:SF1">
    <property type="entry name" value="STAGE 0 SPORULATION PROTEIN A HOMOLOG"/>
    <property type="match status" value="1"/>
</dbReference>
<dbReference type="EMBL" id="FQZL01000009">
    <property type="protein sequence ID" value="SHJ00777.1"/>
    <property type="molecule type" value="Genomic_DNA"/>
</dbReference>
<sequence length="226" mass="26463">MKYNIVILQSNEIPKLKPILDSYVAENNINSEIKEVETLESVEKLFEEKVPDLVFLSNEFTAIDTARKIKALNGGTAVIFVSTNPDIKIGKYDDVLDGIIYKPLKEEAMNETLNKSFEKMKKNLKLFMFKYNNEMHIIPYRDILFFEKRLLKIKLYTRKGEYMIKESMRNLLSNLDSKNFARCHSSYIINLKNIDTLDRDGCRVANSDKTLPIGRKYRDRLVKRFD</sequence>
<evidence type="ECO:0000313" key="2">
    <source>
        <dbReference type="EMBL" id="SHJ00777.1"/>
    </source>
</evidence>
<evidence type="ECO:0000313" key="3">
    <source>
        <dbReference type="Proteomes" id="UP000184052"/>
    </source>
</evidence>
<keyword evidence="3" id="KW-1185">Reference proteome</keyword>
<accession>A0A1M6FSZ8</accession>
<proteinExistence type="predicted"/>
<dbReference type="Pfam" id="PF04397">
    <property type="entry name" value="LytTR"/>
    <property type="match status" value="1"/>
</dbReference>
<dbReference type="OrthoDB" id="1701771at2"/>
<dbReference type="SMART" id="SM00850">
    <property type="entry name" value="LytTR"/>
    <property type="match status" value="1"/>
</dbReference>
<dbReference type="Gene3D" id="3.40.50.2300">
    <property type="match status" value="1"/>
</dbReference>
<dbReference type="InterPro" id="IPR046947">
    <property type="entry name" value="LytR-like"/>
</dbReference>
<name>A0A1M6FSZ8_9FIRM</name>
<evidence type="ECO:0000259" key="1">
    <source>
        <dbReference type="PROSITE" id="PS50930"/>
    </source>
</evidence>
<dbReference type="InterPro" id="IPR007492">
    <property type="entry name" value="LytTR_DNA-bd_dom"/>
</dbReference>
<dbReference type="RefSeq" id="WP_073048988.1">
    <property type="nucleotide sequence ID" value="NZ_FQZL01000009.1"/>
</dbReference>
<dbReference type="PROSITE" id="PS50930">
    <property type="entry name" value="HTH_LYTTR"/>
    <property type="match status" value="1"/>
</dbReference>
<dbReference type="STRING" id="1121476.SAMN02745751_01527"/>
<organism evidence="2 3">
    <name type="scientific">Dethiosulfatibacter aminovorans DSM 17477</name>
    <dbReference type="NCBI Taxonomy" id="1121476"/>
    <lineage>
        <taxon>Bacteria</taxon>
        <taxon>Bacillati</taxon>
        <taxon>Bacillota</taxon>
        <taxon>Tissierellia</taxon>
        <taxon>Dethiosulfatibacter</taxon>
    </lineage>
</organism>
<dbReference type="PANTHER" id="PTHR37299">
    <property type="entry name" value="TRANSCRIPTIONAL REGULATOR-RELATED"/>
    <property type="match status" value="1"/>
</dbReference>
<protein>
    <submittedName>
        <fullName evidence="2">Two component transcriptional regulator, LytTR family</fullName>
    </submittedName>
</protein>
<dbReference type="Proteomes" id="UP000184052">
    <property type="component" value="Unassembled WGS sequence"/>
</dbReference>
<gene>
    <name evidence="2" type="ORF">SAMN02745751_01527</name>
</gene>
<dbReference type="AlphaFoldDB" id="A0A1M6FSZ8"/>
<dbReference type="GO" id="GO:0003677">
    <property type="term" value="F:DNA binding"/>
    <property type="evidence" value="ECO:0007669"/>
    <property type="project" value="InterPro"/>
</dbReference>